<dbReference type="AlphaFoldDB" id="A0A6P2DCV5"/>
<sequence length="49" mass="5668">MSKQAHQLEDVLQKGERLASVSRKTAMQRHTLRTNCLEILAFLLRAARF</sequence>
<protein>
    <submittedName>
        <fullName evidence="1">Uncharacterized protein</fullName>
    </submittedName>
</protein>
<evidence type="ECO:0000313" key="1">
    <source>
        <dbReference type="EMBL" id="VTR99434.1"/>
    </source>
</evidence>
<organism evidence="1 2">
    <name type="scientific">Gemmata massiliana</name>
    <dbReference type="NCBI Taxonomy" id="1210884"/>
    <lineage>
        <taxon>Bacteria</taxon>
        <taxon>Pseudomonadati</taxon>
        <taxon>Planctomycetota</taxon>
        <taxon>Planctomycetia</taxon>
        <taxon>Gemmatales</taxon>
        <taxon>Gemmataceae</taxon>
        <taxon>Gemmata</taxon>
    </lineage>
</organism>
<dbReference type="EMBL" id="LR593886">
    <property type="protein sequence ID" value="VTR99434.1"/>
    <property type="molecule type" value="Genomic_DNA"/>
</dbReference>
<keyword evidence="2" id="KW-1185">Reference proteome</keyword>
<dbReference type="Proteomes" id="UP000464178">
    <property type="component" value="Chromosome"/>
</dbReference>
<name>A0A6P2DCV5_9BACT</name>
<proteinExistence type="predicted"/>
<evidence type="ECO:0000313" key="2">
    <source>
        <dbReference type="Proteomes" id="UP000464178"/>
    </source>
</evidence>
<accession>A0A6P2DCV5</accession>
<gene>
    <name evidence="1" type="ORF">SOIL9_85190</name>
</gene>
<reference evidence="1 2" key="1">
    <citation type="submission" date="2019-05" db="EMBL/GenBank/DDBJ databases">
        <authorList>
            <consortium name="Science for Life Laboratories"/>
        </authorList>
    </citation>
    <scope>NUCLEOTIDE SEQUENCE [LARGE SCALE GENOMIC DNA]</scope>
    <source>
        <strain evidence="1">Soil9</strain>
    </source>
</reference>
<dbReference type="KEGG" id="gms:SOIL9_85190"/>